<gene>
    <name evidence="2" type="primary">Dsim\GD11728</name>
    <name evidence="2" type="ORF">Dsim_GD11728</name>
</gene>
<feature type="region of interest" description="Disordered" evidence="1">
    <location>
        <begin position="46"/>
        <end position="67"/>
    </location>
</feature>
<name>B4QI38_DROSI</name>
<evidence type="ECO:0000313" key="3">
    <source>
        <dbReference type="Proteomes" id="UP000000304"/>
    </source>
</evidence>
<feature type="region of interest" description="Disordered" evidence="1">
    <location>
        <begin position="1"/>
        <end position="29"/>
    </location>
</feature>
<sequence>LNAPASSTGFAHHQMTNLSSRSDRARREKTSGLAPVWCLLSAPDNVTSMRNKPETEMEMGTELEAET</sequence>
<evidence type="ECO:0000313" key="2">
    <source>
        <dbReference type="EMBL" id="EDX08292.1"/>
    </source>
</evidence>
<protein>
    <submittedName>
        <fullName evidence="2">GD11728</fullName>
    </submittedName>
</protein>
<feature type="non-terminal residue" evidence="2">
    <location>
        <position position="1"/>
    </location>
</feature>
<dbReference type="HOGENOM" id="CLU_2819873_0_0_1"/>
<dbReference type="EMBL" id="CM000362">
    <property type="protein sequence ID" value="EDX08292.1"/>
    <property type="molecule type" value="Genomic_DNA"/>
</dbReference>
<accession>B4QI38</accession>
<reference evidence="2 3" key="1">
    <citation type="journal article" date="2007" name="Nature">
        <title>Evolution of genes and genomes on the Drosophila phylogeny.</title>
        <authorList>
            <consortium name="Drosophila 12 Genomes Consortium"/>
            <person name="Clark A.G."/>
            <person name="Eisen M.B."/>
            <person name="Smith D.R."/>
            <person name="Bergman C.M."/>
            <person name="Oliver B."/>
            <person name="Markow T.A."/>
            <person name="Kaufman T.C."/>
            <person name="Kellis M."/>
            <person name="Gelbart W."/>
            <person name="Iyer V.N."/>
            <person name="Pollard D.A."/>
            <person name="Sackton T.B."/>
            <person name="Larracuente A.M."/>
            <person name="Singh N.D."/>
            <person name="Abad J.P."/>
            <person name="Abt D.N."/>
            <person name="Adryan B."/>
            <person name="Aguade M."/>
            <person name="Akashi H."/>
            <person name="Anderson W.W."/>
            <person name="Aquadro C.F."/>
            <person name="Ardell D.H."/>
            <person name="Arguello R."/>
            <person name="Artieri C.G."/>
            <person name="Barbash D.A."/>
            <person name="Barker D."/>
            <person name="Barsanti P."/>
            <person name="Batterham P."/>
            <person name="Batzoglou S."/>
            <person name="Begun D."/>
            <person name="Bhutkar A."/>
            <person name="Blanco E."/>
            <person name="Bosak S.A."/>
            <person name="Bradley R.K."/>
            <person name="Brand A.D."/>
            <person name="Brent M.R."/>
            <person name="Brooks A.N."/>
            <person name="Brown R.H."/>
            <person name="Butlin R.K."/>
            <person name="Caggese C."/>
            <person name="Calvi B.R."/>
            <person name="Bernardo de Carvalho A."/>
            <person name="Caspi A."/>
            <person name="Castrezana S."/>
            <person name="Celniker S.E."/>
            <person name="Chang J.L."/>
            <person name="Chapple C."/>
            <person name="Chatterji S."/>
            <person name="Chinwalla A."/>
            <person name="Civetta A."/>
            <person name="Clifton S.W."/>
            <person name="Comeron J.M."/>
            <person name="Costello J.C."/>
            <person name="Coyne J.A."/>
            <person name="Daub J."/>
            <person name="David R.G."/>
            <person name="Delcher A.L."/>
            <person name="Delehaunty K."/>
            <person name="Do C.B."/>
            <person name="Ebling H."/>
            <person name="Edwards K."/>
            <person name="Eickbush T."/>
            <person name="Evans J.D."/>
            <person name="Filipski A."/>
            <person name="Findeiss S."/>
            <person name="Freyhult E."/>
            <person name="Fulton L."/>
            <person name="Fulton R."/>
            <person name="Garcia A.C."/>
            <person name="Gardiner A."/>
            <person name="Garfield D.A."/>
            <person name="Garvin B.E."/>
            <person name="Gibson G."/>
            <person name="Gilbert D."/>
            <person name="Gnerre S."/>
            <person name="Godfrey J."/>
            <person name="Good R."/>
            <person name="Gotea V."/>
            <person name="Gravely B."/>
            <person name="Greenberg A.J."/>
            <person name="Griffiths-Jones S."/>
            <person name="Gross S."/>
            <person name="Guigo R."/>
            <person name="Gustafson E.A."/>
            <person name="Haerty W."/>
            <person name="Hahn M.W."/>
            <person name="Halligan D.L."/>
            <person name="Halpern A.L."/>
            <person name="Halter G.M."/>
            <person name="Han M.V."/>
            <person name="Heger A."/>
            <person name="Hillier L."/>
            <person name="Hinrichs A.S."/>
            <person name="Holmes I."/>
            <person name="Hoskins R.A."/>
            <person name="Hubisz M.J."/>
            <person name="Hultmark D."/>
            <person name="Huntley M.A."/>
            <person name="Jaffe D.B."/>
            <person name="Jagadeeshan S."/>
            <person name="Jeck W.R."/>
            <person name="Johnson J."/>
            <person name="Jones C.D."/>
            <person name="Jordan W.C."/>
            <person name="Karpen G.H."/>
            <person name="Kataoka E."/>
            <person name="Keightley P.D."/>
            <person name="Kheradpour P."/>
            <person name="Kirkness E.F."/>
            <person name="Koerich L.B."/>
            <person name="Kristiansen K."/>
            <person name="Kudrna D."/>
            <person name="Kulathinal R.J."/>
            <person name="Kumar S."/>
            <person name="Kwok R."/>
            <person name="Lander E."/>
            <person name="Langley C.H."/>
            <person name="Lapoint R."/>
            <person name="Lazzaro B.P."/>
            <person name="Lee S.J."/>
            <person name="Levesque L."/>
            <person name="Li R."/>
            <person name="Lin C.F."/>
            <person name="Lin M.F."/>
            <person name="Lindblad-Toh K."/>
            <person name="Llopart A."/>
            <person name="Long M."/>
            <person name="Low L."/>
            <person name="Lozovsky E."/>
            <person name="Lu J."/>
            <person name="Luo M."/>
            <person name="Machado C.A."/>
            <person name="Makalowski W."/>
            <person name="Marzo M."/>
            <person name="Matsuda M."/>
            <person name="Matzkin L."/>
            <person name="McAllister B."/>
            <person name="McBride C.S."/>
            <person name="McKernan B."/>
            <person name="McKernan K."/>
            <person name="Mendez-Lago M."/>
            <person name="Minx P."/>
            <person name="Mollenhauer M.U."/>
            <person name="Montooth K."/>
            <person name="Mount S.M."/>
            <person name="Mu X."/>
            <person name="Myers E."/>
            <person name="Negre B."/>
            <person name="Newfeld S."/>
            <person name="Nielsen R."/>
            <person name="Noor M.A."/>
            <person name="O'Grady P."/>
            <person name="Pachter L."/>
            <person name="Papaceit M."/>
            <person name="Parisi M.J."/>
            <person name="Parisi M."/>
            <person name="Parts L."/>
            <person name="Pedersen J.S."/>
            <person name="Pesole G."/>
            <person name="Phillippy A.M."/>
            <person name="Ponting C.P."/>
            <person name="Pop M."/>
            <person name="Porcelli D."/>
            <person name="Powell J.R."/>
            <person name="Prohaska S."/>
            <person name="Pruitt K."/>
            <person name="Puig M."/>
            <person name="Quesneville H."/>
            <person name="Ram K.R."/>
            <person name="Rand D."/>
            <person name="Rasmussen M.D."/>
            <person name="Reed L.K."/>
            <person name="Reenan R."/>
            <person name="Reily A."/>
            <person name="Remington K.A."/>
            <person name="Rieger T.T."/>
            <person name="Ritchie M.G."/>
            <person name="Robin C."/>
            <person name="Rogers Y.H."/>
            <person name="Rohde C."/>
            <person name="Rozas J."/>
            <person name="Rubenfield M.J."/>
            <person name="Ruiz A."/>
            <person name="Russo S."/>
            <person name="Salzberg S.L."/>
            <person name="Sanchez-Gracia A."/>
            <person name="Saranga D.J."/>
            <person name="Sato H."/>
            <person name="Schaeffer S.W."/>
            <person name="Schatz M.C."/>
            <person name="Schlenke T."/>
            <person name="Schwartz R."/>
            <person name="Segarra C."/>
            <person name="Singh R.S."/>
            <person name="Sirot L."/>
            <person name="Sirota M."/>
            <person name="Sisneros N.B."/>
            <person name="Smith C.D."/>
            <person name="Smith T.F."/>
            <person name="Spieth J."/>
            <person name="Stage D.E."/>
            <person name="Stark A."/>
            <person name="Stephan W."/>
            <person name="Strausberg R.L."/>
            <person name="Strempel S."/>
            <person name="Sturgill D."/>
            <person name="Sutton G."/>
            <person name="Sutton G.G."/>
            <person name="Tao W."/>
            <person name="Teichmann S."/>
            <person name="Tobari Y.N."/>
            <person name="Tomimura Y."/>
            <person name="Tsolas J.M."/>
            <person name="Valente V.L."/>
            <person name="Venter E."/>
            <person name="Venter J.C."/>
            <person name="Vicario S."/>
            <person name="Vieira F.G."/>
            <person name="Vilella A.J."/>
            <person name="Villasante A."/>
            <person name="Walenz B."/>
            <person name="Wang J."/>
            <person name="Wasserman M."/>
            <person name="Watts T."/>
            <person name="Wilson D."/>
            <person name="Wilson R.K."/>
            <person name="Wing R.A."/>
            <person name="Wolfner M.F."/>
            <person name="Wong A."/>
            <person name="Wong G.K."/>
            <person name="Wu C.I."/>
            <person name="Wu G."/>
            <person name="Yamamoto D."/>
            <person name="Yang H.P."/>
            <person name="Yang S.P."/>
            <person name="Yorke J.A."/>
            <person name="Yoshida K."/>
            <person name="Zdobnov E."/>
            <person name="Zhang P."/>
            <person name="Zhang Y."/>
            <person name="Zimin A.V."/>
            <person name="Baldwin J."/>
            <person name="Abdouelleil A."/>
            <person name="Abdulkadir J."/>
            <person name="Abebe A."/>
            <person name="Abera B."/>
            <person name="Abreu J."/>
            <person name="Acer S.C."/>
            <person name="Aftuck L."/>
            <person name="Alexander A."/>
            <person name="An P."/>
            <person name="Anderson E."/>
            <person name="Anderson S."/>
            <person name="Arachi H."/>
            <person name="Azer M."/>
            <person name="Bachantsang P."/>
            <person name="Barry A."/>
            <person name="Bayul T."/>
            <person name="Berlin A."/>
            <person name="Bessette D."/>
            <person name="Bloom T."/>
            <person name="Blye J."/>
            <person name="Boguslavskiy L."/>
            <person name="Bonnet C."/>
            <person name="Boukhgalter B."/>
            <person name="Bourzgui I."/>
            <person name="Brown A."/>
            <person name="Cahill P."/>
            <person name="Channer S."/>
            <person name="Cheshatsang Y."/>
            <person name="Chuda L."/>
            <person name="Citroen M."/>
            <person name="Collymore A."/>
            <person name="Cooke P."/>
            <person name="Costello M."/>
            <person name="D'Aco K."/>
            <person name="Daza R."/>
            <person name="De Haan G."/>
            <person name="DeGray S."/>
            <person name="DeMaso C."/>
            <person name="Dhargay N."/>
            <person name="Dooley K."/>
            <person name="Dooley E."/>
            <person name="Doricent M."/>
            <person name="Dorje P."/>
            <person name="Dorjee K."/>
            <person name="Dupes A."/>
            <person name="Elong R."/>
            <person name="Falk J."/>
            <person name="Farina A."/>
            <person name="Faro S."/>
            <person name="Ferguson D."/>
            <person name="Fisher S."/>
            <person name="Foley C.D."/>
            <person name="Franke A."/>
            <person name="Friedrich D."/>
            <person name="Gadbois L."/>
            <person name="Gearin G."/>
            <person name="Gearin C.R."/>
            <person name="Giannoukos G."/>
            <person name="Goode T."/>
            <person name="Graham J."/>
            <person name="Grandbois E."/>
            <person name="Grewal S."/>
            <person name="Gyaltsen K."/>
            <person name="Hafez N."/>
            <person name="Hagos B."/>
            <person name="Hall J."/>
            <person name="Henson C."/>
            <person name="Hollinger A."/>
            <person name="Honan T."/>
            <person name="Huard M.D."/>
            <person name="Hughes L."/>
            <person name="Hurhula B."/>
            <person name="Husby M.E."/>
            <person name="Kamat A."/>
            <person name="Kanga B."/>
            <person name="Kashin S."/>
            <person name="Khazanovich D."/>
            <person name="Kisner P."/>
            <person name="Lance K."/>
            <person name="Lara M."/>
            <person name="Lee W."/>
            <person name="Lennon N."/>
            <person name="Letendre F."/>
            <person name="LeVine R."/>
            <person name="Lipovsky A."/>
            <person name="Liu X."/>
            <person name="Liu J."/>
            <person name="Liu S."/>
            <person name="Lokyitsang T."/>
            <person name="Lokyitsang Y."/>
            <person name="Lubonja R."/>
            <person name="Lui A."/>
            <person name="MacDonald P."/>
            <person name="Magnisalis V."/>
            <person name="Maru K."/>
            <person name="Matthews C."/>
            <person name="McCusker W."/>
            <person name="McDonough S."/>
            <person name="Mehta T."/>
            <person name="Meldrim J."/>
            <person name="Meneus L."/>
            <person name="Mihai O."/>
            <person name="Mihalev A."/>
            <person name="Mihova T."/>
            <person name="Mittelman R."/>
            <person name="Mlenga V."/>
            <person name="Montmayeur A."/>
            <person name="Mulrain L."/>
            <person name="Navidi A."/>
            <person name="Naylor J."/>
            <person name="Negash T."/>
            <person name="Nguyen T."/>
            <person name="Nguyen N."/>
            <person name="Nicol R."/>
            <person name="Norbu C."/>
            <person name="Norbu N."/>
            <person name="Novod N."/>
            <person name="O'Neill B."/>
            <person name="Osman S."/>
            <person name="Markiewicz E."/>
            <person name="Oyono O.L."/>
            <person name="Patti C."/>
            <person name="Phunkhang P."/>
            <person name="Pierre F."/>
            <person name="Priest M."/>
            <person name="Raghuraman S."/>
            <person name="Rege F."/>
            <person name="Reyes R."/>
            <person name="Rise C."/>
            <person name="Rogov P."/>
            <person name="Ross K."/>
            <person name="Ryan E."/>
            <person name="Settipalli S."/>
            <person name="Shea T."/>
            <person name="Sherpa N."/>
            <person name="Shi L."/>
            <person name="Shih D."/>
            <person name="Sparrow T."/>
            <person name="Spaulding J."/>
            <person name="Stalker J."/>
            <person name="Stange-Thomann N."/>
            <person name="Stavropoulos S."/>
            <person name="Stone C."/>
            <person name="Strader C."/>
            <person name="Tesfaye S."/>
            <person name="Thomson T."/>
            <person name="Thoulutsang Y."/>
            <person name="Thoulutsang D."/>
            <person name="Topham K."/>
            <person name="Topping I."/>
            <person name="Tsamla T."/>
            <person name="Vassiliev H."/>
            <person name="Vo A."/>
            <person name="Wangchuk T."/>
            <person name="Wangdi T."/>
            <person name="Weiand M."/>
            <person name="Wilkinson J."/>
            <person name="Wilson A."/>
            <person name="Yadav S."/>
            <person name="Young G."/>
            <person name="Yu Q."/>
            <person name="Zembek L."/>
            <person name="Zhong D."/>
            <person name="Zimmer A."/>
            <person name="Zwirko Z."/>
            <person name="Jaffe D.B."/>
            <person name="Alvarez P."/>
            <person name="Brockman W."/>
            <person name="Butler J."/>
            <person name="Chin C."/>
            <person name="Gnerre S."/>
            <person name="Grabherr M."/>
            <person name="Kleber M."/>
            <person name="Mauceli E."/>
            <person name="MacCallum I."/>
        </authorList>
    </citation>
    <scope>NUCLEOTIDE SEQUENCE [LARGE SCALE GENOMIC DNA]</scope>
    <source>
        <strain evidence="3">white501</strain>
    </source>
</reference>
<evidence type="ECO:0000256" key="1">
    <source>
        <dbReference type="SAM" id="MobiDB-lite"/>
    </source>
</evidence>
<feature type="compositionally biased region" description="Polar residues" evidence="1">
    <location>
        <begin position="1"/>
        <end position="20"/>
    </location>
</feature>
<dbReference type="AlphaFoldDB" id="B4QI38"/>
<proteinExistence type="predicted"/>
<feature type="compositionally biased region" description="Acidic residues" evidence="1">
    <location>
        <begin position="56"/>
        <end position="67"/>
    </location>
</feature>
<dbReference type="Proteomes" id="UP000000304">
    <property type="component" value="Chromosome 2R"/>
</dbReference>
<keyword evidence="3" id="KW-1185">Reference proteome</keyword>
<organism evidence="2 3">
    <name type="scientific">Drosophila simulans</name>
    <name type="common">Fruit fly</name>
    <dbReference type="NCBI Taxonomy" id="7240"/>
    <lineage>
        <taxon>Eukaryota</taxon>
        <taxon>Metazoa</taxon>
        <taxon>Ecdysozoa</taxon>
        <taxon>Arthropoda</taxon>
        <taxon>Hexapoda</taxon>
        <taxon>Insecta</taxon>
        <taxon>Pterygota</taxon>
        <taxon>Neoptera</taxon>
        <taxon>Endopterygota</taxon>
        <taxon>Diptera</taxon>
        <taxon>Brachycera</taxon>
        <taxon>Muscomorpha</taxon>
        <taxon>Ephydroidea</taxon>
        <taxon>Drosophilidae</taxon>
        <taxon>Drosophila</taxon>
        <taxon>Sophophora</taxon>
    </lineage>
</organism>